<sequence length="78" mass="9246">MWNQLCRTGSSFKTMDERAINEERLDTVTIEDVSEKTKIDFKYKNIIWAIERDVDGSLKLTMRDEVLRLAEKQLADRH</sequence>
<dbReference type="EMBL" id="PGOL01000797">
    <property type="protein sequence ID" value="PKI64705.1"/>
    <property type="molecule type" value="Genomic_DNA"/>
</dbReference>
<organism evidence="1 2">
    <name type="scientific">Punica granatum</name>
    <name type="common">Pomegranate</name>
    <dbReference type="NCBI Taxonomy" id="22663"/>
    <lineage>
        <taxon>Eukaryota</taxon>
        <taxon>Viridiplantae</taxon>
        <taxon>Streptophyta</taxon>
        <taxon>Embryophyta</taxon>
        <taxon>Tracheophyta</taxon>
        <taxon>Spermatophyta</taxon>
        <taxon>Magnoliopsida</taxon>
        <taxon>eudicotyledons</taxon>
        <taxon>Gunneridae</taxon>
        <taxon>Pentapetalae</taxon>
        <taxon>rosids</taxon>
        <taxon>malvids</taxon>
        <taxon>Myrtales</taxon>
        <taxon>Lythraceae</taxon>
        <taxon>Punica</taxon>
    </lineage>
</organism>
<name>A0A2I0K829_PUNGR</name>
<reference evidence="1 2" key="1">
    <citation type="submission" date="2017-11" db="EMBL/GenBank/DDBJ databases">
        <title>De-novo sequencing of pomegranate (Punica granatum L.) genome.</title>
        <authorList>
            <person name="Akparov Z."/>
            <person name="Amiraslanov A."/>
            <person name="Hajiyeva S."/>
            <person name="Abbasov M."/>
            <person name="Kaur K."/>
            <person name="Hamwieh A."/>
            <person name="Solovyev V."/>
            <person name="Salamov A."/>
            <person name="Braich B."/>
            <person name="Kosarev P."/>
            <person name="Mahmoud A."/>
            <person name="Hajiyev E."/>
            <person name="Babayeva S."/>
            <person name="Izzatullayeva V."/>
            <person name="Mammadov A."/>
            <person name="Mammadov A."/>
            <person name="Sharifova S."/>
            <person name="Ojaghi J."/>
            <person name="Eynullazada K."/>
            <person name="Bayramov B."/>
            <person name="Abdulazimova A."/>
            <person name="Shahmuradov I."/>
        </authorList>
    </citation>
    <scope>NUCLEOTIDE SEQUENCE [LARGE SCALE GENOMIC DNA]</scope>
    <source>
        <strain evidence="2">cv. AG2017</strain>
        <tissue evidence="1">Leaf</tissue>
    </source>
</reference>
<keyword evidence="2" id="KW-1185">Reference proteome</keyword>
<dbReference type="AlphaFoldDB" id="A0A2I0K829"/>
<dbReference type="Proteomes" id="UP000233551">
    <property type="component" value="Unassembled WGS sequence"/>
</dbReference>
<accession>A0A2I0K829</accession>
<gene>
    <name evidence="1" type="ORF">CRG98_014921</name>
</gene>
<proteinExistence type="predicted"/>
<evidence type="ECO:0000313" key="1">
    <source>
        <dbReference type="EMBL" id="PKI64705.1"/>
    </source>
</evidence>
<protein>
    <submittedName>
        <fullName evidence="1">Uncharacterized protein</fullName>
    </submittedName>
</protein>
<evidence type="ECO:0000313" key="2">
    <source>
        <dbReference type="Proteomes" id="UP000233551"/>
    </source>
</evidence>
<comment type="caution">
    <text evidence="1">The sequence shown here is derived from an EMBL/GenBank/DDBJ whole genome shotgun (WGS) entry which is preliminary data.</text>
</comment>